<name>A0A7C9RBX1_9HYPH</name>
<reference evidence="1 2" key="1">
    <citation type="submission" date="2020-02" db="EMBL/GenBank/DDBJ databases">
        <title>Genome sequence of the type strain CGMCC 1.15528 of Mesorhizobium zhangyense.</title>
        <authorList>
            <person name="Gao J."/>
            <person name="Sun J."/>
        </authorList>
    </citation>
    <scope>NUCLEOTIDE SEQUENCE [LARGE SCALE GENOMIC DNA]</scope>
    <source>
        <strain evidence="1 2">CGMCC 1.15528</strain>
    </source>
</reference>
<comment type="caution">
    <text evidence="1">The sequence shown here is derived from an EMBL/GenBank/DDBJ whole genome shotgun (WGS) entry which is preliminary data.</text>
</comment>
<gene>
    <name evidence="1" type="ORF">G6N74_27545</name>
</gene>
<evidence type="ECO:0000313" key="2">
    <source>
        <dbReference type="Proteomes" id="UP000481252"/>
    </source>
</evidence>
<sequence>MLAAHSARADTISEVVGDWTASVADVNTGQDQRKTCTATASAKDPDDTTWMLKVGISNGDVLPPEAYPAVTVSAEKGDFPEGEGIPAVFDVDGTKVEVTVLGEVTDTGHQWVMENDSDTSQALFAAMNDADAVTFELQDSPVASLPIGGFDEAYRQLGEWCGFPTEDVAPAE</sequence>
<accession>A0A7C9RBX1</accession>
<organism evidence="1 2">
    <name type="scientific">Mesorhizobium zhangyense</name>
    <dbReference type="NCBI Taxonomy" id="1776730"/>
    <lineage>
        <taxon>Bacteria</taxon>
        <taxon>Pseudomonadati</taxon>
        <taxon>Pseudomonadota</taxon>
        <taxon>Alphaproteobacteria</taxon>
        <taxon>Hyphomicrobiales</taxon>
        <taxon>Phyllobacteriaceae</taxon>
        <taxon>Mesorhizobium</taxon>
    </lineage>
</organism>
<keyword evidence="2" id="KW-1185">Reference proteome</keyword>
<evidence type="ECO:0008006" key="3">
    <source>
        <dbReference type="Google" id="ProtNLM"/>
    </source>
</evidence>
<dbReference type="AlphaFoldDB" id="A0A7C9RBX1"/>
<protein>
    <recommendedName>
        <fullName evidence="3">Invasion associated locus B family protein</fullName>
    </recommendedName>
</protein>
<evidence type="ECO:0000313" key="1">
    <source>
        <dbReference type="EMBL" id="NGN44817.1"/>
    </source>
</evidence>
<dbReference type="RefSeq" id="WP_165121199.1">
    <property type="nucleotide sequence ID" value="NZ_JAAKZG010000020.1"/>
</dbReference>
<proteinExistence type="predicted"/>
<dbReference type="Proteomes" id="UP000481252">
    <property type="component" value="Unassembled WGS sequence"/>
</dbReference>
<dbReference type="EMBL" id="JAAKZG010000020">
    <property type="protein sequence ID" value="NGN44817.1"/>
    <property type="molecule type" value="Genomic_DNA"/>
</dbReference>